<dbReference type="HOGENOM" id="CLU_380783_0_0_7"/>
<dbReference type="Proteomes" id="UP000006034">
    <property type="component" value="Unassembled WGS sequence"/>
</dbReference>
<dbReference type="InterPro" id="IPR006726">
    <property type="entry name" value="PHBA_efflux_AaeB/fusaric-R"/>
</dbReference>
<evidence type="ECO:0000313" key="9">
    <source>
        <dbReference type="Proteomes" id="UP000006034"/>
    </source>
</evidence>
<dbReference type="PANTHER" id="PTHR30509:SF9">
    <property type="entry name" value="MULTIDRUG RESISTANCE PROTEIN MDTO"/>
    <property type="match status" value="1"/>
</dbReference>
<dbReference type="STRING" id="563192.HMPREF0179_02283"/>
<comment type="caution">
    <text evidence="8">The sequence shown here is derived from an EMBL/GenBank/DDBJ whole genome shotgun (WGS) entry which is preliminary data.</text>
</comment>
<feature type="transmembrane region" description="Helical" evidence="7">
    <location>
        <begin position="445"/>
        <end position="463"/>
    </location>
</feature>
<evidence type="ECO:0000313" key="8">
    <source>
        <dbReference type="EMBL" id="EFV43906.1"/>
    </source>
</evidence>
<proteinExistence type="predicted"/>
<reference evidence="8 9" key="2">
    <citation type="submission" date="2013-04" db="EMBL/GenBank/DDBJ databases">
        <title>The Genome Sequence of Bilophila wadsworthia 3_1_6.</title>
        <authorList>
            <consortium name="The Broad Institute Genomics Platform"/>
            <person name="Earl A."/>
            <person name="Ward D."/>
            <person name="Feldgarden M."/>
            <person name="Gevers D."/>
            <person name="Sibley C."/>
            <person name="Strauss J."/>
            <person name="Allen-Vercoe E."/>
            <person name="Walker B."/>
            <person name="Young S."/>
            <person name="Zeng Q."/>
            <person name="Gargeya S."/>
            <person name="Fitzgerald M."/>
            <person name="Haas B."/>
            <person name="Abouelleil A."/>
            <person name="Allen A.W."/>
            <person name="Alvarado L."/>
            <person name="Arachchi H.M."/>
            <person name="Berlin A.M."/>
            <person name="Chapman S.B."/>
            <person name="Gainer-Dewar J."/>
            <person name="Goldberg J."/>
            <person name="Griggs A."/>
            <person name="Gujja S."/>
            <person name="Hansen M."/>
            <person name="Howarth C."/>
            <person name="Imamovic A."/>
            <person name="Ireland A."/>
            <person name="Larimer J."/>
            <person name="McCowan C."/>
            <person name="Murphy C."/>
            <person name="Pearson M."/>
            <person name="Poon T.W."/>
            <person name="Priest M."/>
            <person name="Roberts A."/>
            <person name="Saif S."/>
            <person name="Shea T."/>
            <person name="Sisk P."/>
            <person name="Sykes S."/>
            <person name="Wortman J."/>
            <person name="Nusbaum C."/>
            <person name="Birren B."/>
        </authorList>
    </citation>
    <scope>NUCLEOTIDE SEQUENCE [LARGE SCALE GENOMIC DNA]</scope>
    <source>
        <strain evidence="8 9">3_1_6</strain>
    </source>
</reference>
<protein>
    <submittedName>
        <fullName evidence="8">Uncharacterized protein</fullName>
    </submittedName>
</protein>
<dbReference type="Pfam" id="PF04632">
    <property type="entry name" value="FUSC"/>
    <property type="match status" value="1"/>
</dbReference>
<keyword evidence="6 7" id="KW-0472">Membrane</keyword>
<comment type="subcellular location">
    <subcellularLocation>
        <location evidence="1">Cell membrane</location>
        <topology evidence="1">Multi-pass membrane protein</topology>
    </subcellularLocation>
</comment>
<keyword evidence="4 7" id="KW-0812">Transmembrane</keyword>
<dbReference type="RefSeq" id="WP_005028105.1">
    <property type="nucleotide sequence ID" value="NZ_KE150238.1"/>
</dbReference>
<dbReference type="EMBL" id="ADCP02000001">
    <property type="protein sequence ID" value="EFV43906.1"/>
    <property type="molecule type" value="Genomic_DNA"/>
</dbReference>
<gene>
    <name evidence="8" type="ORF">HMPREF0179_02283</name>
</gene>
<evidence type="ECO:0000256" key="7">
    <source>
        <dbReference type="SAM" id="Phobius"/>
    </source>
</evidence>
<dbReference type="GO" id="GO:0005886">
    <property type="term" value="C:plasma membrane"/>
    <property type="evidence" value="ECO:0007669"/>
    <property type="project" value="UniProtKB-SubCell"/>
</dbReference>
<feature type="transmembrane region" description="Helical" evidence="7">
    <location>
        <begin position="12"/>
        <end position="29"/>
    </location>
</feature>
<feature type="transmembrane region" description="Helical" evidence="7">
    <location>
        <begin position="394"/>
        <end position="412"/>
    </location>
</feature>
<dbReference type="eggNOG" id="COG1289">
    <property type="taxonomic scope" value="Bacteria"/>
</dbReference>
<keyword evidence="3" id="KW-1003">Cell membrane</keyword>
<keyword evidence="9" id="KW-1185">Reference proteome</keyword>
<feature type="transmembrane region" description="Helical" evidence="7">
    <location>
        <begin position="107"/>
        <end position="124"/>
    </location>
</feature>
<organism evidence="8 9">
    <name type="scientific">Bilophila wadsworthia (strain 3_1_6)</name>
    <dbReference type="NCBI Taxonomy" id="563192"/>
    <lineage>
        <taxon>Bacteria</taxon>
        <taxon>Pseudomonadati</taxon>
        <taxon>Thermodesulfobacteriota</taxon>
        <taxon>Desulfovibrionia</taxon>
        <taxon>Desulfovibrionales</taxon>
        <taxon>Desulfovibrionaceae</taxon>
        <taxon>Bilophila</taxon>
    </lineage>
</organism>
<dbReference type="OrthoDB" id="6538131at2"/>
<reference evidence="8 9" key="1">
    <citation type="submission" date="2010-10" db="EMBL/GenBank/DDBJ databases">
        <authorList>
            <consortium name="The Broad Institute Genome Sequencing Platform"/>
            <person name="Ward D."/>
            <person name="Earl A."/>
            <person name="Feldgarden M."/>
            <person name="Young S.K."/>
            <person name="Gargeya S."/>
            <person name="Zeng Q."/>
            <person name="Alvarado L."/>
            <person name="Berlin A."/>
            <person name="Bochicchio J."/>
            <person name="Chapman S.B."/>
            <person name="Chen Z."/>
            <person name="Freedman E."/>
            <person name="Gellesch M."/>
            <person name="Goldberg J."/>
            <person name="Griggs A."/>
            <person name="Gujja S."/>
            <person name="Heilman E."/>
            <person name="Heiman D."/>
            <person name="Howarth C."/>
            <person name="Mehta T."/>
            <person name="Neiman D."/>
            <person name="Pearson M."/>
            <person name="Roberts A."/>
            <person name="Saif S."/>
            <person name="Shea T."/>
            <person name="Shenoy N."/>
            <person name="Sisk P."/>
            <person name="Stolte C."/>
            <person name="Sykes S."/>
            <person name="White J."/>
            <person name="Yandava C."/>
            <person name="Allen-Vercoe E."/>
            <person name="Sibley C."/>
            <person name="Ambrose C.E."/>
            <person name="Strauss J."/>
            <person name="Daigneault M."/>
            <person name="Haas B."/>
            <person name="Nusbaum C."/>
            <person name="Birren B."/>
        </authorList>
    </citation>
    <scope>NUCLEOTIDE SEQUENCE [LARGE SCALE GENOMIC DNA]</scope>
    <source>
        <strain evidence="8 9">3_1_6</strain>
    </source>
</reference>
<feature type="transmembrane region" description="Helical" evidence="7">
    <location>
        <begin position="83"/>
        <end position="100"/>
    </location>
</feature>
<feature type="transmembrane region" description="Helical" evidence="7">
    <location>
        <begin position="60"/>
        <end position="77"/>
    </location>
</feature>
<feature type="transmembrane region" description="Helical" evidence="7">
    <location>
        <begin position="497"/>
        <end position="518"/>
    </location>
</feature>
<feature type="transmembrane region" description="Helical" evidence="7">
    <location>
        <begin position="136"/>
        <end position="156"/>
    </location>
</feature>
<sequence>MTAELSSRIHTAAVTALAFVCTYVLAFYWNLDRPFWAGFTVFVISLPSIGQTLQKGVLRMFGTIAGAVAALVLLGLFAQERMLLLSVLSLYLCLMLYLMLTSVYYGYAFFISCIVTLIICLMAVHEPQDAFHLSVYRVEETLLGIGVYTVVTLVFSPRTSIKSLYRGVQDLMAGHKALFVMNEGAGAEGQMSRMYTQYVGMREILDKVGQLVPAVQLETYQVYRYREHWERAVRCSAELLELQRRWMGTLVAMKDLDMASLFPHFESRVAELGKLFDRLDALGKEGSPGGSSKPEDVQPLAFDESVFEKLGSTRKGLAFSAVKLFEEQTAHCRELLMLAGFLLHGGPMPELKPSASKKALSVIKPEQYAYMSQMFVIFWVATLCWILLNPPGLESIAFLELTIVLGLIGIMTGEDKPLRQVLIFALGIGCTGLAYTFIYPLVSNLGEFIVMMGVSGFFITFAFPRKEQNFTKQAFMLPWLSIGNFTNLPTYDFGQLLVGSFTLLFGISIVSLVHYALFMPNTEALFLQRQKAFFRSSEALLLHLRACREQRRGSLFRLRMLFRLHRTRFLAEEIGILAKKLPVTFVKPELVRVFSTEVQDMVSSMQGLYARLRSVDSDLLCPSQPGTARVSLVEAPLKDRLESMEAVVRSMIDGLRESARAEKGPDAPAGGQVVQDLLVSCAGIMKSLSNTLDLMRSLPVEVDSRNKF</sequence>
<feature type="transmembrane region" description="Helical" evidence="7">
    <location>
        <begin position="421"/>
        <end position="439"/>
    </location>
</feature>
<feature type="transmembrane region" description="Helical" evidence="7">
    <location>
        <begin position="368"/>
        <end position="388"/>
    </location>
</feature>
<accession>E5Y7X3</accession>
<dbReference type="PANTHER" id="PTHR30509">
    <property type="entry name" value="P-HYDROXYBENZOIC ACID EFFLUX PUMP SUBUNIT-RELATED"/>
    <property type="match status" value="1"/>
</dbReference>
<dbReference type="AlphaFoldDB" id="E5Y7X3"/>
<evidence type="ECO:0000256" key="6">
    <source>
        <dbReference type="ARBA" id="ARBA00023136"/>
    </source>
</evidence>
<feature type="transmembrane region" description="Helical" evidence="7">
    <location>
        <begin position="35"/>
        <end position="53"/>
    </location>
</feature>
<evidence type="ECO:0000256" key="2">
    <source>
        <dbReference type="ARBA" id="ARBA00022448"/>
    </source>
</evidence>
<keyword evidence="5 7" id="KW-1133">Transmembrane helix</keyword>
<evidence type="ECO:0000256" key="3">
    <source>
        <dbReference type="ARBA" id="ARBA00022475"/>
    </source>
</evidence>
<evidence type="ECO:0000256" key="5">
    <source>
        <dbReference type="ARBA" id="ARBA00022989"/>
    </source>
</evidence>
<evidence type="ECO:0000256" key="1">
    <source>
        <dbReference type="ARBA" id="ARBA00004651"/>
    </source>
</evidence>
<dbReference type="GeneID" id="78085424"/>
<dbReference type="GO" id="GO:0022857">
    <property type="term" value="F:transmembrane transporter activity"/>
    <property type="evidence" value="ECO:0007669"/>
    <property type="project" value="InterPro"/>
</dbReference>
<evidence type="ECO:0000256" key="4">
    <source>
        <dbReference type="ARBA" id="ARBA00022692"/>
    </source>
</evidence>
<name>E5Y7X3_BILW3</name>
<keyword evidence="2" id="KW-0813">Transport</keyword>